<keyword evidence="1" id="KW-0175">Coiled coil</keyword>
<dbReference type="Proteomes" id="UP000815677">
    <property type="component" value="Unassembled WGS sequence"/>
</dbReference>
<name>A0ABQ0KU61_MYCCL</name>
<sequence length="397" mass="43376">MLNSRLNHVSAQREAVLARCTTLEDESRAVAQERTRLINEIDELRRLNAQRDGLGEQNAQLRADLNKALVNEKIREAHAKSVETFMERNAYERDQEKLRADQLQIQLGQAQALLVHLQSQYTPVPAAFPAPSATPWVSGLKNMDSAIAQGKKRKRDSVEPQTPPALQPRHGKMTWTELLSLSPWPLADASGSGAKSEPSSSSRLSTSTASAYRYVSSAGLGSASLGTTSSTASADRDSLPSGPGSSSPSGSASGPSSLPFAIASIPSCPEPRGWAAFYNENPQLKEFARIQQRFMKQPLRRNPEICTACQTGSMPCLATKDATPQNYRAGDGSRIHCIRCQESKRHLSIQDCGVSGRTCRPRVNSRSTYKWSDNVLDAIADHHNYWVQAGGEFPFGE</sequence>
<evidence type="ECO:0000256" key="2">
    <source>
        <dbReference type="SAM" id="MobiDB-lite"/>
    </source>
</evidence>
<feature type="coiled-coil region" evidence="1">
    <location>
        <begin position="27"/>
        <end position="64"/>
    </location>
</feature>
<feature type="coiled-coil region" evidence="1">
    <location>
        <begin position="93"/>
        <end position="120"/>
    </location>
</feature>
<feature type="region of interest" description="Disordered" evidence="2">
    <location>
        <begin position="148"/>
        <end position="173"/>
    </location>
</feature>
<dbReference type="EMBL" id="DF837764">
    <property type="protein sequence ID" value="GAT42346.1"/>
    <property type="molecule type" value="Genomic_DNA"/>
</dbReference>
<evidence type="ECO:0000313" key="3">
    <source>
        <dbReference type="EMBL" id="GAT42346.1"/>
    </source>
</evidence>
<protein>
    <submittedName>
        <fullName evidence="3">Uncharacterized protein</fullName>
    </submittedName>
</protein>
<organism evidence="3 4">
    <name type="scientific">Mycena chlorophos</name>
    <name type="common">Agaric fungus</name>
    <name type="synonym">Agaricus chlorophos</name>
    <dbReference type="NCBI Taxonomy" id="658473"/>
    <lineage>
        <taxon>Eukaryota</taxon>
        <taxon>Fungi</taxon>
        <taxon>Dikarya</taxon>
        <taxon>Basidiomycota</taxon>
        <taxon>Agaricomycotina</taxon>
        <taxon>Agaricomycetes</taxon>
        <taxon>Agaricomycetidae</taxon>
        <taxon>Agaricales</taxon>
        <taxon>Marasmiineae</taxon>
        <taxon>Mycenaceae</taxon>
        <taxon>Mycena</taxon>
    </lineage>
</organism>
<gene>
    <name evidence="3" type="ORF">MCHLO_00061</name>
</gene>
<evidence type="ECO:0000256" key="1">
    <source>
        <dbReference type="SAM" id="Coils"/>
    </source>
</evidence>
<feature type="region of interest" description="Disordered" evidence="2">
    <location>
        <begin position="225"/>
        <end position="256"/>
    </location>
</feature>
<proteinExistence type="predicted"/>
<accession>A0ABQ0KU61</accession>
<evidence type="ECO:0000313" key="4">
    <source>
        <dbReference type="Proteomes" id="UP000815677"/>
    </source>
</evidence>
<keyword evidence="4" id="KW-1185">Reference proteome</keyword>
<reference evidence="3" key="1">
    <citation type="submission" date="2014-09" db="EMBL/GenBank/DDBJ databases">
        <title>Genome sequence of the luminous mushroom Mycena chlorophos for searching fungal bioluminescence genes.</title>
        <authorList>
            <person name="Tanaka Y."/>
            <person name="Kasuga D."/>
            <person name="Oba Y."/>
            <person name="Hase S."/>
            <person name="Sato K."/>
            <person name="Oba Y."/>
            <person name="Sakakibara Y."/>
        </authorList>
    </citation>
    <scope>NUCLEOTIDE SEQUENCE</scope>
</reference>